<comment type="caution">
    <text evidence="1">The sequence shown here is derived from an EMBL/GenBank/DDBJ whole genome shotgun (WGS) entry which is preliminary data.</text>
</comment>
<dbReference type="Proteomes" id="UP000770717">
    <property type="component" value="Unassembled WGS sequence"/>
</dbReference>
<proteinExistence type="predicted"/>
<protein>
    <recommendedName>
        <fullName evidence="3">Proteasome assembly chaperone 3</fullName>
    </recommendedName>
</protein>
<dbReference type="GO" id="GO:0043248">
    <property type="term" value="P:proteasome assembly"/>
    <property type="evidence" value="ECO:0007669"/>
    <property type="project" value="InterPro"/>
</dbReference>
<dbReference type="OrthoDB" id="5839at2759"/>
<keyword evidence="2" id="KW-1185">Reference proteome</keyword>
<evidence type="ECO:0000313" key="2">
    <source>
        <dbReference type="Proteomes" id="UP000770717"/>
    </source>
</evidence>
<dbReference type="InterPro" id="IPR018788">
    <property type="entry name" value="Proteasome_assmbl_chp_3"/>
</dbReference>
<dbReference type="Pfam" id="PF10178">
    <property type="entry name" value="PAC3"/>
    <property type="match status" value="1"/>
</dbReference>
<organism evidence="1 2">
    <name type="scientific">Eleutherodactylus coqui</name>
    <name type="common">Puerto Rican coqui</name>
    <dbReference type="NCBI Taxonomy" id="57060"/>
    <lineage>
        <taxon>Eukaryota</taxon>
        <taxon>Metazoa</taxon>
        <taxon>Chordata</taxon>
        <taxon>Craniata</taxon>
        <taxon>Vertebrata</taxon>
        <taxon>Euteleostomi</taxon>
        <taxon>Amphibia</taxon>
        <taxon>Batrachia</taxon>
        <taxon>Anura</taxon>
        <taxon>Neobatrachia</taxon>
        <taxon>Hyloidea</taxon>
        <taxon>Eleutherodactylidae</taxon>
        <taxon>Eleutherodactylinae</taxon>
        <taxon>Eleutherodactylus</taxon>
        <taxon>Eleutherodactylus</taxon>
    </lineage>
</organism>
<dbReference type="PANTHER" id="PTHR31051">
    <property type="entry name" value="PROTEASOME ASSEMBLY CHAPERONE 3"/>
    <property type="match status" value="1"/>
</dbReference>
<accession>A0A8J6K2B9</accession>
<dbReference type="PANTHER" id="PTHR31051:SF1">
    <property type="entry name" value="PROTEASOME ASSEMBLY CHAPERONE 3"/>
    <property type="match status" value="1"/>
</dbReference>
<name>A0A8J6K2B9_ELECQ</name>
<dbReference type="EMBL" id="WNTK01000010">
    <property type="protein sequence ID" value="KAG9476977.1"/>
    <property type="molecule type" value="Genomic_DNA"/>
</dbReference>
<dbReference type="AlphaFoldDB" id="A0A8J6K2B9"/>
<reference evidence="1" key="1">
    <citation type="thesis" date="2020" institute="ProQuest LLC" country="789 East Eisenhower Parkway, Ann Arbor, MI, USA">
        <title>Comparative Genomics and Chromosome Evolution.</title>
        <authorList>
            <person name="Mudd A.B."/>
        </authorList>
    </citation>
    <scope>NUCLEOTIDE SEQUENCE</scope>
    <source>
        <strain evidence="1">HN-11 Male</strain>
        <tissue evidence="1">Kidney and liver</tissue>
    </source>
</reference>
<gene>
    <name evidence="1" type="ORF">GDO78_002389</name>
</gene>
<dbReference type="InterPro" id="IPR053720">
    <property type="entry name" value="Psm_Assembly_Chaperone"/>
</dbReference>
<evidence type="ECO:0000313" key="1">
    <source>
        <dbReference type="EMBL" id="KAG9476977.1"/>
    </source>
</evidence>
<evidence type="ECO:0008006" key="3">
    <source>
        <dbReference type="Google" id="ProtNLM"/>
    </source>
</evidence>
<dbReference type="Gene3D" id="3.30.230.90">
    <property type="match status" value="1"/>
</dbReference>
<sequence length="127" mass="13658">MNTPAAEVKPVVVSKQAEQVINGVVTQVVCTAFTNHILVLVTQYGKMGTLVSVTPNMVTGDLAKPTLTTKVLLGCDEPIIHVCAKNLVSFVSQESKNKPVLLALALKDKNVDSIKTVKEVIKSCQVW</sequence>